<dbReference type="Proteomes" id="UP001526143">
    <property type="component" value="Unassembled WGS sequence"/>
</dbReference>
<keyword evidence="2" id="KW-1185">Reference proteome</keyword>
<sequence>MPYSQFTIDVISETFGFTISERIGIFTDVPAVDYSTILAQTLKEYIPLAVAIATEKARSEFIIAPILFELKKQLVNRISLFSGKEFNVAPEIGLSGFCDFLISLSPEQLFIQAPVVTIVEAKNDNIQSGLGQCIAEMIAAKLFNERKENKIEIIYGVVTTGSVWKFMRLIEQRIEVDLDEYFIQDIGKILGILRSFVDV</sequence>
<reference evidence="1 2" key="1">
    <citation type="submission" date="2022-10" db="EMBL/GenBank/DDBJ databases">
        <title>Identification of biosynthetic pathway for the production of the potent trypsin inhibitor radiosumin.</title>
        <authorList>
            <person name="Fewer D.P."/>
            <person name="Delbaje E."/>
            <person name="Ouyang X."/>
            <person name="Agostino P.D."/>
            <person name="Wahlsten M."/>
            <person name="Jokela J."/>
            <person name="Permi P."/>
            <person name="Haapaniemi E."/>
            <person name="Koistinen H."/>
        </authorList>
    </citation>
    <scope>NUCLEOTIDE SEQUENCE [LARGE SCALE GENOMIC DNA]</scope>
    <source>
        <strain evidence="1 2">NIES-515</strain>
    </source>
</reference>
<proteinExistence type="predicted"/>
<accession>A0ABT3B4T0</accession>
<organism evidence="1 2">
    <name type="scientific">Plectonema radiosum NIES-515</name>
    <dbReference type="NCBI Taxonomy" id="2986073"/>
    <lineage>
        <taxon>Bacteria</taxon>
        <taxon>Bacillati</taxon>
        <taxon>Cyanobacteriota</taxon>
        <taxon>Cyanophyceae</taxon>
        <taxon>Oscillatoriophycideae</taxon>
        <taxon>Oscillatoriales</taxon>
        <taxon>Microcoleaceae</taxon>
        <taxon>Plectonema</taxon>
    </lineage>
</organism>
<evidence type="ECO:0000313" key="1">
    <source>
        <dbReference type="EMBL" id="MCV3216377.1"/>
    </source>
</evidence>
<comment type="caution">
    <text evidence="1">The sequence shown here is derived from an EMBL/GenBank/DDBJ whole genome shotgun (WGS) entry which is preliminary data.</text>
</comment>
<dbReference type="EMBL" id="JAOWRF010000326">
    <property type="protein sequence ID" value="MCV3216377.1"/>
    <property type="molecule type" value="Genomic_DNA"/>
</dbReference>
<dbReference type="RefSeq" id="WP_263748029.1">
    <property type="nucleotide sequence ID" value="NZ_JAOWRF010000326.1"/>
</dbReference>
<name>A0ABT3B4T0_9CYAN</name>
<evidence type="ECO:0000313" key="2">
    <source>
        <dbReference type="Proteomes" id="UP001526143"/>
    </source>
</evidence>
<protein>
    <submittedName>
        <fullName evidence="1">Uncharacterized protein</fullName>
    </submittedName>
</protein>
<gene>
    <name evidence="1" type="ORF">OGM63_23170</name>
</gene>